<evidence type="ECO:0000256" key="1">
    <source>
        <dbReference type="SAM" id="MobiDB-lite"/>
    </source>
</evidence>
<dbReference type="AlphaFoldDB" id="A0A4Q9Q5I1"/>
<feature type="compositionally biased region" description="Low complexity" evidence="1">
    <location>
        <begin position="163"/>
        <end position="179"/>
    </location>
</feature>
<feature type="region of interest" description="Disordered" evidence="1">
    <location>
        <begin position="202"/>
        <end position="235"/>
    </location>
</feature>
<proteinExistence type="predicted"/>
<dbReference type="STRING" id="114155.A0A4Q9Q5I1"/>
<feature type="region of interest" description="Disordered" evidence="1">
    <location>
        <begin position="148"/>
        <end position="180"/>
    </location>
</feature>
<dbReference type="Proteomes" id="UP000292082">
    <property type="component" value="Unassembled WGS sequence"/>
</dbReference>
<reference evidence="2 3" key="1">
    <citation type="submission" date="2019-01" db="EMBL/GenBank/DDBJ databases">
        <title>Draft genome sequences of three monokaryotic isolates of the white-rot basidiomycete fungus Dichomitus squalens.</title>
        <authorList>
            <consortium name="DOE Joint Genome Institute"/>
            <person name="Lopez S.C."/>
            <person name="Andreopoulos B."/>
            <person name="Pangilinan J."/>
            <person name="Lipzen A."/>
            <person name="Riley R."/>
            <person name="Ahrendt S."/>
            <person name="Ng V."/>
            <person name="Barry K."/>
            <person name="Daum C."/>
            <person name="Grigoriev I.V."/>
            <person name="Hilden K.S."/>
            <person name="Makela M.R."/>
            <person name="de Vries R.P."/>
        </authorList>
    </citation>
    <scope>NUCLEOTIDE SEQUENCE [LARGE SCALE GENOMIC DNA]</scope>
    <source>
        <strain evidence="2 3">CBS 464.89</strain>
    </source>
</reference>
<evidence type="ECO:0000313" key="3">
    <source>
        <dbReference type="Proteomes" id="UP000292082"/>
    </source>
</evidence>
<protein>
    <submittedName>
        <fullName evidence="2">Uncharacterized protein</fullName>
    </submittedName>
</protein>
<accession>A0A4Q9Q5I1</accession>
<evidence type="ECO:0000313" key="2">
    <source>
        <dbReference type="EMBL" id="TBU62549.1"/>
    </source>
</evidence>
<keyword evidence="3" id="KW-1185">Reference proteome</keyword>
<feature type="compositionally biased region" description="Low complexity" evidence="1">
    <location>
        <begin position="202"/>
        <end position="228"/>
    </location>
</feature>
<sequence length="340" mass="36897">MPKELKEPLYCCGELHKSGTYHRRTVHQQYTKISFKSHPEASFLLKRNSKTHLFHCPECDKSWAMATPIRNHIVTRCEGYVKYRSPQASSAVKTRAAARGQQAQEVSTGMQAVKEEGVEYSVEETQEHEHAAETAPLVKSPSVRSNVYVNSNDSGGDNLAITPEPLSPAAPNSSSPSPERVSVLRPAIWSPVSASPSVRASVSPSLLSVPPPLTQSVSTRSSTSSARTWPDDYPPGVPHMRFKTENDHTLLPEAASQSGSCSLSAARIFLDGLRRPLGNAAPQLHALGIVTTADLDLICTMPDAWDEVGDFLRGSGVTIIEWLMVKEAFKARAKVTASAA</sequence>
<gene>
    <name evidence="2" type="ORF">BD310DRAFT_56665</name>
</gene>
<organism evidence="2 3">
    <name type="scientific">Dichomitus squalens</name>
    <dbReference type="NCBI Taxonomy" id="114155"/>
    <lineage>
        <taxon>Eukaryota</taxon>
        <taxon>Fungi</taxon>
        <taxon>Dikarya</taxon>
        <taxon>Basidiomycota</taxon>
        <taxon>Agaricomycotina</taxon>
        <taxon>Agaricomycetes</taxon>
        <taxon>Polyporales</taxon>
        <taxon>Polyporaceae</taxon>
        <taxon>Dichomitus</taxon>
    </lineage>
</organism>
<dbReference type="EMBL" id="ML145093">
    <property type="protein sequence ID" value="TBU62549.1"/>
    <property type="molecule type" value="Genomic_DNA"/>
</dbReference>
<name>A0A4Q9Q5I1_9APHY</name>